<name>A0ACC0PED5_RHOML</name>
<accession>A0ACC0PED5</accession>
<dbReference type="Proteomes" id="UP001062846">
    <property type="component" value="Chromosome 3"/>
</dbReference>
<comment type="caution">
    <text evidence="1">The sequence shown here is derived from an EMBL/GenBank/DDBJ whole genome shotgun (WGS) entry which is preliminary data.</text>
</comment>
<keyword evidence="2" id="KW-1185">Reference proteome</keyword>
<organism evidence="1 2">
    <name type="scientific">Rhododendron molle</name>
    <name type="common">Chinese azalea</name>
    <name type="synonym">Azalea mollis</name>
    <dbReference type="NCBI Taxonomy" id="49168"/>
    <lineage>
        <taxon>Eukaryota</taxon>
        <taxon>Viridiplantae</taxon>
        <taxon>Streptophyta</taxon>
        <taxon>Embryophyta</taxon>
        <taxon>Tracheophyta</taxon>
        <taxon>Spermatophyta</taxon>
        <taxon>Magnoliopsida</taxon>
        <taxon>eudicotyledons</taxon>
        <taxon>Gunneridae</taxon>
        <taxon>Pentapetalae</taxon>
        <taxon>asterids</taxon>
        <taxon>Ericales</taxon>
        <taxon>Ericaceae</taxon>
        <taxon>Ericoideae</taxon>
        <taxon>Rhodoreae</taxon>
        <taxon>Rhododendron</taxon>
    </lineage>
</organism>
<evidence type="ECO:0000313" key="2">
    <source>
        <dbReference type="Proteomes" id="UP001062846"/>
    </source>
</evidence>
<evidence type="ECO:0000313" key="1">
    <source>
        <dbReference type="EMBL" id="KAI8563805.1"/>
    </source>
</evidence>
<reference evidence="1" key="1">
    <citation type="submission" date="2022-02" db="EMBL/GenBank/DDBJ databases">
        <title>Plant Genome Project.</title>
        <authorList>
            <person name="Zhang R.-G."/>
        </authorList>
    </citation>
    <scope>NUCLEOTIDE SEQUENCE</scope>
    <source>
        <strain evidence="1">AT1</strain>
    </source>
</reference>
<dbReference type="EMBL" id="CM046390">
    <property type="protein sequence ID" value="KAI8563805.1"/>
    <property type="molecule type" value="Genomic_DNA"/>
</dbReference>
<protein>
    <submittedName>
        <fullName evidence="1">Uncharacterized protein</fullName>
    </submittedName>
</protein>
<gene>
    <name evidence="1" type="ORF">RHMOL_Rhmol03G0137600</name>
</gene>
<proteinExistence type="predicted"/>
<sequence>MSLPCKCIFAGEWQNHFSFRFENTIWKWEWPFDYVDGDPSCLLTKGMIQPRKQGACFFCAPGSGAPFSRIGEALTTAYSNYSKNKSI</sequence>